<feature type="compositionally biased region" description="Low complexity" evidence="1">
    <location>
        <begin position="30"/>
        <end position="41"/>
    </location>
</feature>
<dbReference type="RefSeq" id="WP_091738153.1">
    <property type="nucleotide sequence ID" value="NZ_FOYR01000002.1"/>
</dbReference>
<evidence type="ECO:0000256" key="2">
    <source>
        <dbReference type="SAM" id="Phobius"/>
    </source>
</evidence>
<feature type="compositionally biased region" description="Basic and acidic residues" evidence="1">
    <location>
        <begin position="157"/>
        <end position="166"/>
    </location>
</feature>
<evidence type="ECO:0000313" key="4">
    <source>
        <dbReference type="Proteomes" id="UP000198877"/>
    </source>
</evidence>
<evidence type="ECO:0000313" key="3">
    <source>
        <dbReference type="EMBL" id="SFR54600.1"/>
    </source>
</evidence>
<feature type="transmembrane region" description="Helical" evidence="2">
    <location>
        <begin position="75"/>
        <end position="95"/>
    </location>
</feature>
<keyword evidence="2" id="KW-1133">Transmembrane helix</keyword>
<organism evidence="3 4">
    <name type="scientific">Microbacterium azadirachtae</name>
    <dbReference type="NCBI Taxonomy" id="582680"/>
    <lineage>
        <taxon>Bacteria</taxon>
        <taxon>Bacillati</taxon>
        <taxon>Actinomycetota</taxon>
        <taxon>Actinomycetes</taxon>
        <taxon>Micrococcales</taxon>
        <taxon>Microbacteriaceae</taxon>
        <taxon>Microbacterium</taxon>
    </lineage>
</organism>
<dbReference type="Proteomes" id="UP000198877">
    <property type="component" value="Unassembled WGS sequence"/>
</dbReference>
<keyword evidence="2" id="KW-0472">Membrane</keyword>
<protein>
    <submittedName>
        <fullName evidence="3">Uncharacterized protein</fullName>
    </submittedName>
</protein>
<feature type="region of interest" description="Disordered" evidence="1">
    <location>
        <begin position="1"/>
        <end position="68"/>
    </location>
</feature>
<gene>
    <name evidence="3" type="ORF">SAMN04488591_1891</name>
</gene>
<proteinExistence type="predicted"/>
<dbReference type="EMBL" id="FOYR01000002">
    <property type="protein sequence ID" value="SFR54600.1"/>
    <property type="molecule type" value="Genomic_DNA"/>
</dbReference>
<accession>A0A1I6HJV8</accession>
<dbReference type="AlphaFoldDB" id="A0A1I6HJV8"/>
<keyword evidence="2" id="KW-0812">Transmembrane</keyword>
<sequence length="442" mass="46079">MNDDRSTPSEAPADPPGIAPAVGPADTVTAPPAASEVSSSVDHMPGGGHDLGGLLVSADPDPAPSPAPRRRRRAVLAWTLPIAGVLLLAGIGAALQLTANLGYDAARTHLTTALAKHDDEASHNERVRAVDDESSRAADVLLDVADPALLGDADRAELTASRDRAQKASAEARSLTSAKTPEPGAKPSWFWDLYDRTARIEADSRAMRTLTSDLTRSSDELGSAAGAVDRTGLAVIKKGGGLAAQIENDNRPSPNEGVLALRDLGARLSAATSFDEDVAHGFREYAATAQKVRDGHTATLAAEAGPLQDARQQIEDFARSLVPGVLLDFEWADRVNDLGGDNGYLSGETLTPIQSGEYATIRLSNSIAEDWPGDSSKALVAHEAGHAIATKCRTMVDNTDSPAAEAWATAWAISMGFTDDGNGTQAYGSPPDSLVEKAAGCR</sequence>
<evidence type="ECO:0000256" key="1">
    <source>
        <dbReference type="SAM" id="MobiDB-lite"/>
    </source>
</evidence>
<reference evidence="4" key="1">
    <citation type="submission" date="2016-10" db="EMBL/GenBank/DDBJ databases">
        <authorList>
            <person name="Varghese N."/>
            <person name="Submissions S."/>
        </authorList>
    </citation>
    <scope>NUCLEOTIDE SEQUENCE [LARGE SCALE GENOMIC DNA]</scope>
    <source>
        <strain evidence="4">CL127</strain>
    </source>
</reference>
<feature type="region of interest" description="Disordered" evidence="1">
    <location>
        <begin position="157"/>
        <end position="183"/>
    </location>
</feature>
<name>A0A1I6HJV8_9MICO</name>
<feature type="region of interest" description="Disordered" evidence="1">
    <location>
        <begin position="423"/>
        <end position="442"/>
    </location>
</feature>